<name>A0A0J8D9A4_CLOCY</name>
<keyword evidence="1" id="KW-1133">Transmembrane helix</keyword>
<feature type="transmembrane region" description="Helical" evidence="1">
    <location>
        <begin position="344"/>
        <end position="361"/>
    </location>
</feature>
<proteinExistence type="predicted"/>
<dbReference type="NCBIfam" id="TIGR04370">
    <property type="entry name" value="glyco_rpt_poly"/>
    <property type="match status" value="1"/>
</dbReference>
<feature type="transmembrane region" description="Helical" evidence="1">
    <location>
        <begin position="318"/>
        <end position="337"/>
    </location>
</feature>
<dbReference type="STRING" id="1121307.CLCY_9c00460"/>
<protein>
    <recommendedName>
        <fullName evidence="4">Oligosaccharide repeat unit polymerase</fullName>
    </recommendedName>
</protein>
<keyword evidence="1" id="KW-0472">Membrane</keyword>
<keyword evidence="3" id="KW-1185">Reference proteome</keyword>
<feature type="transmembrane region" description="Helical" evidence="1">
    <location>
        <begin position="177"/>
        <end position="193"/>
    </location>
</feature>
<feature type="transmembrane region" description="Helical" evidence="1">
    <location>
        <begin position="124"/>
        <end position="146"/>
    </location>
</feature>
<sequence>MYLGWDQHYMIKKITDPATIDKTYFLISATAILLPISMIIWARIFKVDTNKDYKNYLEKETKVSGEKAVFIVTLAVSLVCLFFTALMFFKMRSIPLLDLILGRGGSLISAERIEISSSTQMNPYIRNLVVLTFTPILSYLAYAYALVTKKRRWYVLFFILLGASVLIKTYNFAKSPLAFYIFAFVILYILIKGSIPIKKLSIIIGLCIFTILFMYFRNGFNFEKILDIYNGPLGRTLFTQVGTLFLHVDLFPQHLPFLEGRSFSPTILSIFTDGWGHFRSGFVAMHFYAPEKVYQGIAGVMNTLFVGEAYANFGMKGAILSIVYVGFVLKSVLLLLVKTKKTPINIIIYIILTTLLVNATQGGFTDFVYNSSIIFSISFILLIKFSAKLAEKYKLLEKLNLEDKLK</sequence>
<dbReference type="PATRIC" id="fig|1121307.3.peg.2629"/>
<evidence type="ECO:0008006" key="4">
    <source>
        <dbReference type="Google" id="ProtNLM"/>
    </source>
</evidence>
<dbReference type="EMBL" id="LFVU01000006">
    <property type="protein sequence ID" value="KMT22615.1"/>
    <property type="molecule type" value="Genomic_DNA"/>
</dbReference>
<reference evidence="2 3" key="1">
    <citation type="submission" date="2015-06" db="EMBL/GenBank/DDBJ databases">
        <title>Draft genome sequence of the purine-degrading Clostridium cylindrosporum HC-1 (DSM 605).</title>
        <authorList>
            <person name="Poehlein A."/>
            <person name="Schiel-Bengelsdorf B."/>
            <person name="Bengelsdorf F."/>
            <person name="Daniel R."/>
            <person name="Duerre P."/>
        </authorList>
    </citation>
    <scope>NUCLEOTIDE SEQUENCE [LARGE SCALE GENOMIC DNA]</scope>
    <source>
        <strain evidence="2 3">DSM 605</strain>
    </source>
</reference>
<gene>
    <name evidence="2" type="ORF">CLCY_9c00460</name>
</gene>
<evidence type="ECO:0000313" key="3">
    <source>
        <dbReference type="Proteomes" id="UP000036756"/>
    </source>
</evidence>
<keyword evidence="1" id="KW-0812">Transmembrane</keyword>
<evidence type="ECO:0000256" key="1">
    <source>
        <dbReference type="SAM" id="Phobius"/>
    </source>
</evidence>
<dbReference type="Proteomes" id="UP000036756">
    <property type="component" value="Unassembled WGS sequence"/>
</dbReference>
<organism evidence="2 3">
    <name type="scientific">Clostridium cylindrosporum DSM 605</name>
    <dbReference type="NCBI Taxonomy" id="1121307"/>
    <lineage>
        <taxon>Bacteria</taxon>
        <taxon>Bacillati</taxon>
        <taxon>Bacillota</taxon>
        <taxon>Clostridia</taxon>
        <taxon>Eubacteriales</taxon>
        <taxon>Clostridiaceae</taxon>
        <taxon>Clostridium</taxon>
    </lineage>
</organism>
<evidence type="ECO:0000313" key="2">
    <source>
        <dbReference type="EMBL" id="KMT22615.1"/>
    </source>
</evidence>
<accession>A0A0J8D9A4</accession>
<dbReference type="AlphaFoldDB" id="A0A0J8D9A4"/>
<feature type="transmembrane region" description="Helical" evidence="1">
    <location>
        <begin position="68"/>
        <end position="89"/>
    </location>
</feature>
<feature type="transmembrane region" description="Helical" evidence="1">
    <location>
        <begin position="367"/>
        <end position="387"/>
    </location>
</feature>
<feature type="transmembrane region" description="Helical" evidence="1">
    <location>
        <begin position="200"/>
        <end position="216"/>
    </location>
</feature>
<comment type="caution">
    <text evidence="2">The sequence shown here is derived from an EMBL/GenBank/DDBJ whole genome shotgun (WGS) entry which is preliminary data.</text>
</comment>
<feature type="transmembrane region" description="Helical" evidence="1">
    <location>
        <begin position="153"/>
        <end position="171"/>
    </location>
</feature>
<feature type="transmembrane region" description="Helical" evidence="1">
    <location>
        <begin position="24"/>
        <end position="47"/>
    </location>
</feature>